<dbReference type="PANTHER" id="PTHR33221">
    <property type="entry name" value="WINGED HELIX-TURN-HELIX TRANSCRIPTIONAL REGULATOR, RRF2 FAMILY"/>
    <property type="match status" value="1"/>
</dbReference>
<organism evidence="2 3">
    <name type="scientific">Thermospira aquatica</name>
    <dbReference type="NCBI Taxonomy" id="2828656"/>
    <lineage>
        <taxon>Bacteria</taxon>
        <taxon>Pseudomonadati</taxon>
        <taxon>Spirochaetota</taxon>
        <taxon>Spirochaetia</taxon>
        <taxon>Brevinematales</taxon>
        <taxon>Thermospiraceae</taxon>
        <taxon>Thermospira</taxon>
    </lineage>
</organism>
<dbReference type="PANTHER" id="PTHR33221:SF5">
    <property type="entry name" value="HTH-TYPE TRANSCRIPTIONAL REGULATOR ISCR"/>
    <property type="match status" value="1"/>
</dbReference>
<keyword evidence="1" id="KW-0238">DNA-binding</keyword>
<dbReference type="GO" id="GO:0005829">
    <property type="term" value="C:cytosol"/>
    <property type="evidence" value="ECO:0007669"/>
    <property type="project" value="TreeGrafter"/>
</dbReference>
<evidence type="ECO:0000256" key="1">
    <source>
        <dbReference type="ARBA" id="ARBA00023125"/>
    </source>
</evidence>
<dbReference type="AlphaFoldDB" id="A0AAX3BFV3"/>
<dbReference type="RefSeq" id="WP_271436159.1">
    <property type="nucleotide sequence ID" value="NZ_CP073355.1"/>
</dbReference>
<accession>A0AAX3BFV3</accession>
<dbReference type="InterPro" id="IPR000944">
    <property type="entry name" value="Tscrpt_reg_Rrf2"/>
</dbReference>
<dbReference type="PROSITE" id="PS01332">
    <property type="entry name" value="HTH_RRF2_1"/>
    <property type="match status" value="1"/>
</dbReference>
<dbReference type="EMBL" id="CP073355">
    <property type="protein sequence ID" value="URA11028.1"/>
    <property type="molecule type" value="Genomic_DNA"/>
</dbReference>
<evidence type="ECO:0000313" key="3">
    <source>
        <dbReference type="Proteomes" id="UP001056539"/>
    </source>
</evidence>
<dbReference type="GO" id="GO:0003677">
    <property type="term" value="F:DNA binding"/>
    <property type="evidence" value="ECO:0007669"/>
    <property type="project" value="UniProtKB-KW"/>
</dbReference>
<keyword evidence="3" id="KW-1185">Reference proteome</keyword>
<sequence>MKLSTKSRYGLRLLFRLAIANKEIVPLSEIAEKENISEKYLEHIINRLKVVGIVQAQRGIKGGYILTRHPSEIRLLEVIESLEGPLTLVDCVGSKSCGRIPMCPTQWVWDRLSNVLRQELASLTLDDMIRHYTQNIAHTYEI</sequence>
<dbReference type="KEGG" id="taqu:KDW03_04290"/>
<dbReference type="NCBIfam" id="TIGR00738">
    <property type="entry name" value="rrf2_super"/>
    <property type="match status" value="1"/>
</dbReference>
<dbReference type="Gene3D" id="1.10.10.10">
    <property type="entry name" value="Winged helix-like DNA-binding domain superfamily/Winged helix DNA-binding domain"/>
    <property type="match status" value="1"/>
</dbReference>
<dbReference type="PROSITE" id="PS51197">
    <property type="entry name" value="HTH_RRF2_2"/>
    <property type="match status" value="1"/>
</dbReference>
<reference evidence="2" key="1">
    <citation type="submission" date="2021-04" db="EMBL/GenBank/DDBJ databases">
        <authorList>
            <person name="Postec A."/>
        </authorList>
    </citation>
    <scope>NUCLEOTIDE SEQUENCE</scope>
    <source>
        <strain evidence="2">F1F22</strain>
    </source>
</reference>
<evidence type="ECO:0000313" key="2">
    <source>
        <dbReference type="EMBL" id="URA11028.1"/>
    </source>
</evidence>
<dbReference type="InterPro" id="IPR036388">
    <property type="entry name" value="WH-like_DNA-bd_sf"/>
</dbReference>
<dbReference type="GO" id="GO:0003700">
    <property type="term" value="F:DNA-binding transcription factor activity"/>
    <property type="evidence" value="ECO:0007669"/>
    <property type="project" value="TreeGrafter"/>
</dbReference>
<dbReference type="InterPro" id="IPR030489">
    <property type="entry name" value="TR_Rrf2-type_CS"/>
</dbReference>
<dbReference type="Proteomes" id="UP001056539">
    <property type="component" value="Chromosome"/>
</dbReference>
<dbReference type="InterPro" id="IPR036390">
    <property type="entry name" value="WH_DNA-bd_sf"/>
</dbReference>
<dbReference type="Pfam" id="PF02082">
    <property type="entry name" value="Rrf2"/>
    <property type="match status" value="1"/>
</dbReference>
<dbReference type="SUPFAM" id="SSF46785">
    <property type="entry name" value="Winged helix' DNA-binding domain"/>
    <property type="match status" value="1"/>
</dbReference>
<gene>
    <name evidence="2" type="ORF">KDW03_04290</name>
</gene>
<proteinExistence type="predicted"/>
<reference evidence="2" key="2">
    <citation type="submission" date="2022-06" db="EMBL/GenBank/DDBJ databases">
        <title>Thermospira aquatica gen. nov., sp. nov.</title>
        <authorList>
            <person name="Ben Ali Gam Z."/>
            <person name="Labat M."/>
        </authorList>
    </citation>
    <scope>NUCLEOTIDE SEQUENCE</scope>
    <source>
        <strain evidence="2">F1F22</strain>
    </source>
</reference>
<protein>
    <submittedName>
        <fullName evidence="2">Rrf2 family transcriptional regulator</fullName>
    </submittedName>
</protein>
<name>A0AAX3BFV3_9SPIR</name>